<dbReference type="InterPro" id="IPR036477">
    <property type="entry name" value="Formyl_transf_N_sf"/>
</dbReference>
<sequence>MILVGSGALLWRAARFASASDFTVDLVCTGPGDAAPAGLEALAHLETTDLDAEVATVADACTDSVVWSINNPMIFGPAFVDSDLRIYNIHNGPLPEFRGLPAAAIVHAILQGRDEYAATLHRVDSGIDTGAVVDVERFAIAPDDRFQDVMMNGLRACHELFERSLHAVMTGPEPSGPPAAVVPGGYYGAASIRELRGHRGNANFERATALGVFAPRYPAIAAVAAGGAAPDLEAAGLM</sequence>
<evidence type="ECO:0000259" key="1">
    <source>
        <dbReference type="Pfam" id="PF00551"/>
    </source>
</evidence>
<protein>
    <submittedName>
        <fullName evidence="2">Methionyl-tRNA formyltransferase</fullName>
    </submittedName>
</protein>
<dbReference type="SUPFAM" id="SSF53328">
    <property type="entry name" value="Formyltransferase"/>
    <property type="match status" value="1"/>
</dbReference>
<gene>
    <name evidence="2" type="ORF">SAMN05444583_13311</name>
</gene>
<dbReference type="AlphaFoldDB" id="A0A1H7XK75"/>
<proteinExistence type="predicted"/>
<dbReference type="OrthoDB" id="9802815at2"/>
<dbReference type="Pfam" id="PF00551">
    <property type="entry name" value="Formyl_trans_N"/>
    <property type="match status" value="1"/>
</dbReference>
<reference evidence="3" key="1">
    <citation type="submission" date="2016-10" db="EMBL/GenBank/DDBJ databases">
        <authorList>
            <person name="Varghese N."/>
            <person name="Submissions S."/>
        </authorList>
    </citation>
    <scope>NUCLEOTIDE SEQUENCE [LARGE SCALE GENOMIC DNA]</scope>
    <source>
        <strain evidence="3">DSM 44675</strain>
    </source>
</reference>
<accession>A0A1H7XK75</accession>
<evidence type="ECO:0000313" key="2">
    <source>
        <dbReference type="EMBL" id="SEM34161.1"/>
    </source>
</evidence>
<dbReference type="GO" id="GO:0016740">
    <property type="term" value="F:transferase activity"/>
    <property type="evidence" value="ECO:0007669"/>
    <property type="project" value="UniProtKB-KW"/>
</dbReference>
<organism evidence="2 3">
    <name type="scientific">Rhodococcus maanshanensis</name>
    <dbReference type="NCBI Taxonomy" id="183556"/>
    <lineage>
        <taxon>Bacteria</taxon>
        <taxon>Bacillati</taxon>
        <taxon>Actinomycetota</taxon>
        <taxon>Actinomycetes</taxon>
        <taxon>Mycobacteriales</taxon>
        <taxon>Nocardiaceae</taxon>
        <taxon>Rhodococcus</taxon>
    </lineage>
</organism>
<evidence type="ECO:0000313" key="3">
    <source>
        <dbReference type="Proteomes" id="UP000198677"/>
    </source>
</evidence>
<dbReference type="RefSeq" id="WP_072753690.1">
    <property type="nucleotide sequence ID" value="NZ_FOAW01000033.1"/>
</dbReference>
<dbReference type="EMBL" id="FOAW01000033">
    <property type="protein sequence ID" value="SEM34161.1"/>
    <property type="molecule type" value="Genomic_DNA"/>
</dbReference>
<name>A0A1H7XK75_9NOCA</name>
<keyword evidence="2" id="KW-0808">Transferase</keyword>
<feature type="domain" description="Formyl transferase N-terminal" evidence="1">
    <location>
        <begin position="74"/>
        <end position="161"/>
    </location>
</feature>
<dbReference type="Gene3D" id="3.40.50.170">
    <property type="entry name" value="Formyl transferase, N-terminal domain"/>
    <property type="match status" value="1"/>
</dbReference>
<keyword evidence="3" id="KW-1185">Reference proteome</keyword>
<dbReference type="Proteomes" id="UP000198677">
    <property type="component" value="Unassembled WGS sequence"/>
</dbReference>
<dbReference type="InterPro" id="IPR002376">
    <property type="entry name" value="Formyl_transf_N"/>
</dbReference>